<keyword evidence="3" id="KW-0460">Magnesium</keyword>
<dbReference type="GO" id="GO:0016787">
    <property type="term" value="F:hydrolase activity"/>
    <property type="evidence" value="ECO:0007669"/>
    <property type="project" value="UniProtKB-KW"/>
</dbReference>
<proteinExistence type="inferred from homology"/>
<dbReference type="PANTHER" id="PTHR16222">
    <property type="entry name" value="ADP-RIBOSYLGLYCOHYDROLASE"/>
    <property type="match status" value="1"/>
</dbReference>
<dbReference type="PANTHER" id="PTHR16222:SF24">
    <property type="entry name" value="ADP-RIBOSYLHYDROLASE ARH3"/>
    <property type="match status" value="1"/>
</dbReference>
<organism evidence="4 5">
    <name type="scientific">Uabimicrobium amorphum</name>
    <dbReference type="NCBI Taxonomy" id="2596890"/>
    <lineage>
        <taxon>Bacteria</taxon>
        <taxon>Pseudomonadati</taxon>
        <taxon>Planctomycetota</taxon>
        <taxon>Candidatus Uabimicrobiia</taxon>
        <taxon>Candidatus Uabimicrobiales</taxon>
        <taxon>Candidatus Uabimicrobiaceae</taxon>
        <taxon>Candidatus Uabimicrobium</taxon>
    </lineage>
</organism>
<accession>A0A5S9ISD5</accession>
<dbReference type="InterPro" id="IPR005502">
    <property type="entry name" value="Ribosyl_crysJ1"/>
</dbReference>
<dbReference type="KEGG" id="uam:UABAM_05671"/>
<dbReference type="Gene3D" id="1.10.4080.10">
    <property type="entry name" value="ADP-ribosylation/Crystallin J1"/>
    <property type="match status" value="1"/>
</dbReference>
<sequence>MKPDVKKYEGCLIGQCLGDALGFPVEGYPLRLCQQYIDKAINTHQILEFQPENSHPFAQYTDDSQLARELIESYVEHQQFLPEEYAKRIARIFAEKRIVGRGRATQMAAEKLQQGIHWTEAATPAPSAGNGSAMRSAPVALFFYDNIDHLILAAKQQGSITHSDPRCVAGSVIIAGVTALVLTSDEIEPSHILTKVGGWIADIDSAFADILKSFGEWMALPPQQACDHIVGVYLPEDHREVWDRISPYVVPSTLWSLYSFFKYPHSYMDTIKCSIMMGGDVDTTAAMAGAISGAYLGVDAIPQNYAQLLTDQGTWNYSDLMNLAQKCYRVKHSE</sequence>
<protein>
    <submittedName>
        <fullName evidence="4">Ribosylglycohydrolase</fullName>
    </submittedName>
</protein>
<dbReference type="Pfam" id="PF03747">
    <property type="entry name" value="ADP_ribosyl_GH"/>
    <property type="match status" value="1"/>
</dbReference>
<dbReference type="SUPFAM" id="SSF101478">
    <property type="entry name" value="ADP-ribosylglycohydrolase"/>
    <property type="match status" value="1"/>
</dbReference>
<evidence type="ECO:0000256" key="1">
    <source>
        <dbReference type="ARBA" id="ARBA00010702"/>
    </source>
</evidence>
<evidence type="ECO:0000313" key="5">
    <source>
        <dbReference type="Proteomes" id="UP000326354"/>
    </source>
</evidence>
<feature type="binding site" evidence="3">
    <location>
        <position position="283"/>
    </location>
    <ligand>
        <name>Mg(2+)</name>
        <dbReference type="ChEBI" id="CHEBI:18420"/>
        <label>1</label>
    </ligand>
</feature>
<feature type="binding site" evidence="3">
    <location>
        <position position="61"/>
    </location>
    <ligand>
        <name>Mg(2+)</name>
        <dbReference type="ChEBI" id="CHEBI:18420"/>
        <label>1</label>
    </ligand>
</feature>
<evidence type="ECO:0000313" key="4">
    <source>
        <dbReference type="EMBL" id="BBM87268.1"/>
    </source>
</evidence>
<name>A0A5S9ISD5_UABAM</name>
<dbReference type="InterPro" id="IPR036705">
    <property type="entry name" value="Ribosyl_crysJ1_sf"/>
</dbReference>
<keyword evidence="3" id="KW-0479">Metal-binding</keyword>
<gene>
    <name evidence="4" type="ORF">UABAM_05671</name>
</gene>
<reference evidence="4 5" key="1">
    <citation type="submission" date="2019-08" db="EMBL/GenBank/DDBJ databases">
        <title>Complete genome sequence of Candidatus Uab amorphum.</title>
        <authorList>
            <person name="Shiratori T."/>
            <person name="Suzuki S."/>
            <person name="Kakizawa Y."/>
            <person name="Ishida K."/>
        </authorList>
    </citation>
    <scope>NUCLEOTIDE SEQUENCE [LARGE SCALE GENOMIC DNA]</scope>
    <source>
        <strain evidence="4 5">SRT547</strain>
    </source>
</reference>
<evidence type="ECO:0000256" key="2">
    <source>
        <dbReference type="ARBA" id="ARBA00022801"/>
    </source>
</evidence>
<dbReference type="AlphaFoldDB" id="A0A5S9ISD5"/>
<feature type="binding site" evidence="3">
    <location>
        <position position="280"/>
    </location>
    <ligand>
        <name>Mg(2+)</name>
        <dbReference type="ChEBI" id="CHEBI:18420"/>
        <label>1</label>
    </ligand>
</feature>
<dbReference type="GO" id="GO:0046872">
    <property type="term" value="F:metal ion binding"/>
    <property type="evidence" value="ECO:0007669"/>
    <property type="project" value="UniProtKB-KW"/>
</dbReference>
<comment type="cofactor">
    <cofactor evidence="3">
        <name>Mg(2+)</name>
        <dbReference type="ChEBI" id="CHEBI:18420"/>
    </cofactor>
    <text evidence="3">Binds 2 magnesium ions per subunit.</text>
</comment>
<comment type="similarity">
    <text evidence="1">Belongs to the ADP-ribosylglycohydrolase family.</text>
</comment>
<dbReference type="InterPro" id="IPR050792">
    <property type="entry name" value="ADP-ribosylglycohydrolase"/>
</dbReference>
<keyword evidence="2 4" id="KW-0378">Hydrolase</keyword>
<keyword evidence="5" id="KW-1185">Reference proteome</keyword>
<dbReference type="EMBL" id="AP019860">
    <property type="protein sequence ID" value="BBM87268.1"/>
    <property type="molecule type" value="Genomic_DNA"/>
</dbReference>
<feature type="binding site" evidence="3">
    <location>
        <position position="282"/>
    </location>
    <ligand>
        <name>Mg(2+)</name>
        <dbReference type="ChEBI" id="CHEBI:18420"/>
        <label>1</label>
    </ligand>
</feature>
<feature type="binding site" evidence="3">
    <location>
        <position position="62"/>
    </location>
    <ligand>
        <name>Mg(2+)</name>
        <dbReference type="ChEBI" id="CHEBI:18420"/>
        <label>1</label>
    </ligand>
</feature>
<dbReference type="Proteomes" id="UP000326354">
    <property type="component" value="Chromosome"/>
</dbReference>
<dbReference type="RefSeq" id="WP_229759317.1">
    <property type="nucleotide sequence ID" value="NZ_AP019860.1"/>
</dbReference>
<evidence type="ECO:0000256" key="3">
    <source>
        <dbReference type="PIRSR" id="PIRSR605502-1"/>
    </source>
</evidence>
<feature type="binding site" evidence="3">
    <location>
        <position position="63"/>
    </location>
    <ligand>
        <name>Mg(2+)</name>
        <dbReference type="ChEBI" id="CHEBI:18420"/>
        <label>1</label>
    </ligand>
</feature>